<dbReference type="EMBL" id="CP006939">
    <property type="protein sequence ID" value="AHC14949.1"/>
    <property type="molecule type" value="Genomic_DNA"/>
</dbReference>
<feature type="transmembrane region" description="Helical" evidence="1">
    <location>
        <begin position="37"/>
        <end position="55"/>
    </location>
</feature>
<evidence type="ECO:0000313" key="3">
    <source>
        <dbReference type="Proteomes" id="UP000018680"/>
    </source>
</evidence>
<dbReference type="AlphaFoldDB" id="V5WHB7"/>
<organism evidence="2 3">
    <name type="scientific">Salinispira pacifica</name>
    <dbReference type="NCBI Taxonomy" id="1307761"/>
    <lineage>
        <taxon>Bacteria</taxon>
        <taxon>Pseudomonadati</taxon>
        <taxon>Spirochaetota</taxon>
        <taxon>Spirochaetia</taxon>
        <taxon>Spirochaetales</taxon>
        <taxon>Spirochaetaceae</taxon>
        <taxon>Salinispira</taxon>
    </lineage>
</organism>
<gene>
    <name evidence="2" type="ORF">L21SP2_1560</name>
</gene>
<accession>V5WHB7</accession>
<reference evidence="2 3" key="1">
    <citation type="journal article" date="2015" name="Stand. Genomic Sci.">
        <title>Complete genome sequence and description of Salinispira pacifica gen. nov., sp. nov., a novel spirochaete isolated form a hypersaline microbial mat.</title>
        <authorList>
            <person name="Ben Hania W."/>
            <person name="Joseph M."/>
            <person name="Schumann P."/>
            <person name="Bunk B."/>
            <person name="Fiebig A."/>
            <person name="Sproer C."/>
            <person name="Klenk H.P."/>
            <person name="Fardeau M.L."/>
            <person name="Spring S."/>
        </authorList>
    </citation>
    <scope>NUCLEOTIDE SEQUENCE [LARGE SCALE GENOMIC DNA]</scope>
    <source>
        <strain evidence="2 3">L21-RPul-D2</strain>
    </source>
</reference>
<dbReference type="HOGENOM" id="CLU_3011719_0_0_12"/>
<keyword evidence="1" id="KW-0472">Membrane</keyword>
<evidence type="ECO:0000256" key="1">
    <source>
        <dbReference type="SAM" id="Phobius"/>
    </source>
</evidence>
<name>V5WHB7_9SPIO</name>
<evidence type="ECO:0000313" key="2">
    <source>
        <dbReference type="EMBL" id="AHC14949.1"/>
    </source>
</evidence>
<protein>
    <submittedName>
        <fullName evidence="2">Uncharacterized protein</fullName>
    </submittedName>
</protein>
<dbReference type="KEGG" id="slr:L21SP2_1560"/>
<dbReference type="Proteomes" id="UP000018680">
    <property type="component" value="Chromosome"/>
</dbReference>
<keyword evidence="1" id="KW-1133">Transmembrane helix</keyword>
<keyword evidence="3" id="KW-1185">Reference proteome</keyword>
<keyword evidence="1" id="KW-0812">Transmembrane</keyword>
<proteinExistence type="predicted"/>
<sequence>MISLPAASPSDLIFPSRDAHAESNTIARRVAAININFLPFSIFRIAVLLIFAASLW</sequence>